<dbReference type="PANTHER" id="PTHR23518">
    <property type="entry name" value="C-METHYLTRANSFERASE"/>
    <property type="match status" value="1"/>
</dbReference>
<dbReference type="Pfam" id="PF00083">
    <property type="entry name" value="Sugar_tr"/>
    <property type="match status" value="1"/>
</dbReference>
<feature type="domain" description="Major facilitator superfamily (MFS) profile" evidence="6">
    <location>
        <begin position="9"/>
        <end position="386"/>
    </location>
</feature>
<evidence type="ECO:0000313" key="8">
    <source>
        <dbReference type="Proteomes" id="UP000004095"/>
    </source>
</evidence>
<dbReference type="CDD" id="cd17370">
    <property type="entry name" value="MFS_MJ1317_like"/>
    <property type="match status" value="1"/>
</dbReference>
<gene>
    <name evidence="7" type="ORF">M23134_01222</name>
</gene>
<keyword evidence="2 5" id="KW-0812">Transmembrane</keyword>
<feature type="transmembrane region" description="Helical" evidence="5">
    <location>
        <begin position="332"/>
        <end position="356"/>
    </location>
</feature>
<evidence type="ECO:0000256" key="3">
    <source>
        <dbReference type="ARBA" id="ARBA00022989"/>
    </source>
</evidence>
<feature type="transmembrane region" description="Helical" evidence="5">
    <location>
        <begin position="243"/>
        <end position="262"/>
    </location>
</feature>
<feature type="transmembrane region" description="Helical" evidence="5">
    <location>
        <begin position="274"/>
        <end position="292"/>
    </location>
</feature>
<keyword evidence="4 5" id="KW-0472">Membrane</keyword>
<dbReference type="InterPro" id="IPR011701">
    <property type="entry name" value="MFS"/>
</dbReference>
<dbReference type="Gene3D" id="1.20.1250.20">
    <property type="entry name" value="MFS general substrate transporter like domains"/>
    <property type="match status" value="2"/>
</dbReference>
<dbReference type="InterPro" id="IPR005828">
    <property type="entry name" value="MFS_sugar_transport-like"/>
</dbReference>
<sequence>MKKNSLPHNVILLGFVSLFSDISSQMVYPLLAPFLKSLGATVVLIGLIEGIAETTAALCKTFAGRLSDLWQKRKIFVLLGYGLSNLSKPFLYGASVWSHVLGVRFADRVGKAVRNPPRDALIAGSVDKTQRGKAFGWHLALDRTGALLGPLIALLILSLSLNNMRLVFLLSIVPGVIAIGLVFWVKEVKIHQPKQPAQKQTRALLGNRSFMLFWIACMLFTLGNSSNAFLILKAQEVHFSTTAIVLLWTLYNLVCTLAAPVLGNLSDKVGRKPLIALSFLYYAGLYALFAFAQAQWMIWTLFGAYGIYYGLSKGIFKAYIADLVPDHLRATAYGLFNTGLGIALLPASLLMGAIWTQWSSQWAFLVSACFSLLGCSIFLVGYKGDNEYTLWTG</sequence>
<dbReference type="OrthoDB" id="9803985at2"/>
<dbReference type="eggNOG" id="COG2814">
    <property type="taxonomic scope" value="Bacteria"/>
</dbReference>
<dbReference type="InterPro" id="IPR005829">
    <property type="entry name" value="Sugar_transporter_CS"/>
</dbReference>
<feature type="transmembrane region" description="Helical" evidence="5">
    <location>
        <begin position="140"/>
        <end position="160"/>
    </location>
</feature>
<reference evidence="7 8" key="1">
    <citation type="submission" date="2007-01" db="EMBL/GenBank/DDBJ databases">
        <authorList>
            <person name="Haygood M."/>
            <person name="Podell S."/>
            <person name="Anderson C."/>
            <person name="Hopkinson B."/>
            <person name="Roe K."/>
            <person name="Barbeau K."/>
            <person name="Gaasterland T."/>
            <person name="Ferriera S."/>
            <person name="Johnson J."/>
            <person name="Kravitz S."/>
            <person name="Beeson K."/>
            <person name="Sutton G."/>
            <person name="Rogers Y.-H."/>
            <person name="Friedman R."/>
            <person name="Frazier M."/>
            <person name="Venter J.C."/>
        </authorList>
    </citation>
    <scope>NUCLEOTIDE SEQUENCE [LARGE SCALE GENOMIC DNA]</scope>
    <source>
        <strain evidence="7 8">ATCC 23134</strain>
    </source>
</reference>
<feature type="transmembrane region" description="Helical" evidence="5">
    <location>
        <begin position="205"/>
        <end position="223"/>
    </location>
</feature>
<evidence type="ECO:0000259" key="6">
    <source>
        <dbReference type="PROSITE" id="PS50850"/>
    </source>
</evidence>
<dbReference type="PROSITE" id="PS00216">
    <property type="entry name" value="SUGAR_TRANSPORT_1"/>
    <property type="match status" value="1"/>
</dbReference>
<dbReference type="GO" id="GO:0016020">
    <property type="term" value="C:membrane"/>
    <property type="evidence" value="ECO:0007669"/>
    <property type="project" value="UniProtKB-SubCell"/>
</dbReference>
<dbReference type="SUPFAM" id="SSF103473">
    <property type="entry name" value="MFS general substrate transporter"/>
    <property type="match status" value="1"/>
</dbReference>
<feature type="transmembrane region" description="Helical" evidence="5">
    <location>
        <begin position="362"/>
        <end position="382"/>
    </location>
</feature>
<evidence type="ECO:0000256" key="2">
    <source>
        <dbReference type="ARBA" id="ARBA00022692"/>
    </source>
</evidence>
<dbReference type="Pfam" id="PF07690">
    <property type="entry name" value="MFS_1"/>
    <property type="match status" value="1"/>
</dbReference>
<evidence type="ECO:0000256" key="1">
    <source>
        <dbReference type="ARBA" id="ARBA00004141"/>
    </source>
</evidence>
<dbReference type="InterPro" id="IPR020846">
    <property type="entry name" value="MFS_dom"/>
</dbReference>
<dbReference type="Proteomes" id="UP000004095">
    <property type="component" value="Unassembled WGS sequence"/>
</dbReference>
<comment type="subcellular location">
    <subcellularLocation>
        <location evidence="1">Membrane</location>
        <topology evidence="1">Multi-pass membrane protein</topology>
    </subcellularLocation>
</comment>
<protein>
    <submittedName>
        <fullName evidence="7">Major facilitator family transporter</fullName>
    </submittedName>
</protein>
<dbReference type="PROSITE" id="PS50850">
    <property type="entry name" value="MFS"/>
    <property type="match status" value="1"/>
</dbReference>
<evidence type="ECO:0000256" key="5">
    <source>
        <dbReference type="SAM" id="Phobius"/>
    </source>
</evidence>
<dbReference type="PANTHER" id="PTHR23518:SF2">
    <property type="entry name" value="MAJOR FACILITATOR SUPERFAMILY TRANSPORTER"/>
    <property type="match status" value="1"/>
</dbReference>
<keyword evidence="3 5" id="KW-1133">Transmembrane helix</keyword>
<evidence type="ECO:0000313" key="7">
    <source>
        <dbReference type="EMBL" id="EAY30898.1"/>
    </source>
</evidence>
<feature type="transmembrane region" description="Helical" evidence="5">
    <location>
        <begin position="298"/>
        <end position="320"/>
    </location>
</feature>
<name>A1ZFX4_MICM2</name>
<comment type="caution">
    <text evidence="7">The sequence shown here is derived from an EMBL/GenBank/DDBJ whole genome shotgun (WGS) entry which is preliminary data.</text>
</comment>
<dbReference type="RefSeq" id="WP_002694609.1">
    <property type="nucleotide sequence ID" value="NZ_AAWS01000005.1"/>
</dbReference>
<feature type="transmembrane region" description="Helical" evidence="5">
    <location>
        <begin position="166"/>
        <end position="185"/>
    </location>
</feature>
<dbReference type="AlphaFoldDB" id="A1ZFX4"/>
<dbReference type="InterPro" id="IPR036259">
    <property type="entry name" value="MFS_trans_sf"/>
</dbReference>
<keyword evidence="8" id="KW-1185">Reference proteome</keyword>
<dbReference type="EMBL" id="AAWS01000005">
    <property type="protein sequence ID" value="EAY30898.1"/>
    <property type="molecule type" value="Genomic_DNA"/>
</dbReference>
<proteinExistence type="predicted"/>
<accession>A1ZFX4</accession>
<evidence type="ECO:0000256" key="4">
    <source>
        <dbReference type="ARBA" id="ARBA00023136"/>
    </source>
</evidence>
<organism evidence="7 8">
    <name type="scientific">Microscilla marina ATCC 23134</name>
    <dbReference type="NCBI Taxonomy" id="313606"/>
    <lineage>
        <taxon>Bacteria</taxon>
        <taxon>Pseudomonadati</taxon>
        <taxon>Bacteroidota</taxon>
        <taxon>Cytophagia</taxon>
        <taxon>Cytophagales</taxon>
        <taxon>Microscillaceae</taxon>
        <taxon>Microscilla</taxon>
    </lineage>
</organism>
<dbReference type="GO" id="GO:0022857">
    <property type="term" value="F:transmembrane transporter activity"/>
    <property type="evidence" value="ECO:0007669"/>
    <property type="project" value="InterPro"/>
</dbReference>